<feature type="non-terminal residue" evidence="1">
    <location>
        <position position="1"/>
    </location>
</feature>
<proteinExistence type="predicted"/>
<protein>
    <submittedName>
        <fullName evidence="1">Uncharacterized protein</fullName>
    </submittedName>
</protein>
<sequence>KRAALACHASQTSDVGMMLQLPAEMFAQWFGTEYYIEPGRAPGIVDGWPFTDLD</sequence>
<gene>
    <name evidence="1" type="ORF">BCF74_12273</name>
</gene>
<dbReference type="AlphaFoldDB" id="A0A2T0UCP5"/>
<accession>A0A2T0UCP5</accession>
<evidence type="ECO:0000313" key="1">
    <source>
        <dbReference type="EMBL" id="PRY55689.1"/>
    </source>
</evidence>
<dbReference type="Proteomes" id="UP000237822">
    <property type="component" value="Unassembled WGS sequence"/>
</dbReference>
<organism evidence="1 2">
    <name type="scientific">Knoellia remsis</name>
    <dbReference type="NCBI Taxonomy" id="407159"/>
    <lineage>
        <taxon>Bacteria</taxon>
        <taxon>Bacillati</taxon>
        <taxon>Actinomycetota</taxon>
        <taxon>Actinomycetes</taxon>
        <taxon>Micrococcales</taxon>
        <taxon>Intrasporangiaceae</taxon>
        <taxon>Knoellia</taxon>
    </lineage>
</organism>
<keyword evidence="2" id="KW-1185">Reference proteome</keyword>
<comment type="caution">
    <text evidence="1">The sequence shown here is derived from an EMBL/GenBank/DDBJ whole genome shotgun (WGS) entry which is preliminary data.</text>
</comment>
<reference evidence="1 2" key="1">
    <citation type="submission" date="2018-03" db="EMBL/GenBank/DDBJ databases">
        <title>Genomic Encyclopedia of Archaeal and Bacterial Type Strains, Phase II (KMG-II): from individual species to whole genera.</title>
        <authorList>
            <person name="Goeker M."/>
        </authorList>
    </citation>
    <scope>NUCLEOTIDE SEQUENCE [LARGE SCALE GENOMIC DNA]</scope>
    <source>
        <strain evidence="1 2">ATCC BAA-1496</strain>
    </source>
</reference>
<dbReference type="EMBL" id="PVTI01000022">
    <property type="protein sequence ID" value="PRY55689.1"/>
    <property type="molecule type" value="Genomic_DNA"/>
</dbReference>
<name>A0A2T0UCP5_9MICO</name>
<evidence type="ECO:0000313" key="2">
    <source>
        <dbReference type="Proteomes" id="UP000237822"/>
    </source>
</evidence>